<feature type="region of interest" description="Phosphopantothenate--cysteine ligase" evidence="3">
    <location>
        <begin position="199"/>
        <end position="410"/>
    </location>
</feature>
<dbReference type="GO" id="GO:0004633">
    <property type="term" value="F:phosphopantothenoylcysteine decarboxylase activity"/>
    <property type="evidence" value="ECO:0007669"/>
    <property type="project" value="UniProtKB-UniRule"/>
</dbReference>
<dbReference type="InterPro" id="IPR035929">
    <property type="entry name" value="CoaB-like_sf"/>
</dbReference>
<keyword evidence="3 4" id="KW-0288">FMN</keyword>
<evidence type="ECO:0000259" key="5">
    <source>
        <dbReference type="Pfam" id="PF02441"/>
    </source>
</evidence>
<evidence type="ECO:0000256" key="2">
    <source>
        <dbReference type="ARBA" id="ARBA00023239"/>
    </source>
</evidence>
<feature type="domain" description="Flavoprotein" evidence="5">
    <location>
        <begin position="15"/>
        <end position="188"/>
    </location>
</feature>
<keyword evidence="8" id="KW-1185">Reference proteome</keyword>
<keyword evidence="3 4" id="KW-0285">Flavoprotein</keyword>
<comment type="caution">
    <text evidence="3">Lacks conserved residue(s) required for the propagation of feature annotation.</text>
</comment>
<comment type="cofactor">
    <cofactor evidence="3">
        <name>FMN</name>
        <dbReference type="ChEBI" id="CHEBI:58210"/>
    </cofactor>
    <text evidence="3">Binds 1 FMN per subunit.</text>
</comment>
<feature type="binding site" evidence="3">
    <location>
        <begin position="318"/>
        <end position="321"/>
    </location>
    <ligand>
        <name>CTP</name>
        <dbReference type="ChEBI" id="CHEBI:37563"/>
    </ligand>
</feature>
<dbReference type="PANTHER" id="PTHR14359">
    <property type="entry name" value="HOMO-OLIGOMERIC FLAVIN CONTAINING CYS DECARBOXYLASE FAMILY"/>
    <property type="match status" value="1"/>
</dbReference>
<feature type="binding site" evidence="3">
    <location>
        <position position="337"/>
    </location>
    <ligand>
        <name>CTP</name>
        <dbReference type="ChEBI" id="CHEBI:37563"/>
    </ligand>
</feature>
<dbReference type="InterPro" id="IPR005252">
    <property type="entry name" value="CoaBC"/>
</dbReference>
<comment type="catalytic activity">
    <reaction evidence="3 4">
        <text>(R)-4'-phosphopantothenate + L-cysteine + CTP = N-[(R)-4-phosphopantothenoyl]-L-cysteine + CMP + diphosphate + H(+)</text>
        <dbReference type="Rhea" id="RHEA:19397"/>
        <dbReference type="ChEBI" id="CHEBI:10986"/>
        <dbReference type="ChEBI" id="CHEBI:15378"/>
        <dbReference type="ChEBI" id="CHEBI:33019"/>
        <dbReference type="ChEBI" id="CHEBI:35235"/>
        <dbReference type="ChEBI" id="CHEBI:37563"/>
        <dbReference type="ChEBI" id="CHEBI:59458"/>
        <dbReference type="ChEBI" id="CHEBI:60377"/>
        <dbReference type="EC" id="6.3.2.5"/>
    </reaction>
</comment>
<sequence>MTTDHLRFPCFLGARVHLGVTGSVAAYKSLDLLRLLTSADLGVGVTLTQSAQRFIGAESFRALGADLVYTDMFHAEPDRDPFGHLAPGRCAKALVIAPATANTLAKIANGIADDMLSTQALAFNGPLILAPAMNPAMWAAPATQANWRTLLDRGAIGVGPASGSVACGDTGAGRMAPVEQVFAEALRALSPQDMAGKRVLITLGPTREYWDAIRYLSNPSSGLMGASLAVAAWMRGAQVHVVAGPCSFVFPPSIRVTRVVGAREMFAAANDFWPEADMACCAAAVCDFRPVPPPCGIGNKLKKRDLDGPPVMELEANPDILRSLGQNKRDHQTLIGFAAETGDLLPQASLKLTEKRLDLVVANKVNVPGSGFDAPTNAVLVLDRNGRVEHWPELPKTEVAWRIWDHLQHL</sequence>
<dbReference type="GO" id="GO:0005840">
    <property type="term" value="C:ribosome"/>
    <property type="evidence" value="ECO:0007669"/>
    <property type="project" value="InterPro"/>
</dbReference>
<comment type="pathway">
    <text evidence="3 4">Cofactor biosynthesis; coenzyme A biosynthesis; CoA from (R)-pantothenate: step 2/5.</text>
</comment>
<dbReference type="Gene3D" id="3.40.50.1950">
    <property type="entry name" value="Flavin prenyltransferase-like"/>
    <property type="match status" value="1"/>
</dbReference>
<evidence type="ECO:0000256" key="4">
    <source>
        <dbReference type="RuleBase" id="RU364078"/>
    </source>
</evidence>
<evidence type="ECO:0000259" key="6">
    <source>
        <dbReference type="Pfam" id="PF04127"/>
    </source>
</evidence>
<dbReference type="GO" id="GO:0015937">
    <property type="term" value="P:coenzyme A biosynthetic process"/>
    <property type="evidence" value="ECO:0007669"/>
    <property type="project" value="UniProtKB-UniRule"/>
</dbReference>
<dbReference type="EC" id="6.3.2.5" evidence="3"/>
<dbReference type="Gene3D" id="3.40.50.10300">
    <property type="entry name" value="CoaB-like"/>
    <property type="match status" value="1"/>
</dbReference>
<dbReference type="InterPro" id="IPR007085">
    <property type="entry name" value="DNA/pantothenate-metab_flavo_C"/>
</dbReference>
<feature type="active site" description="Proton donor" evidence="3">
    <location>
        <position position="167"/>
    </location>
</feature>
<dbReference type="Pfam" id="PF02441">
    <property type="entry name" value="Flavoprotein"/>
    <property type="match status" value="1"/>
</dbReference>
<organism evidence="7 8">
    <name type="scientific">Humidesulfovibrio mexicanus</name>
    <dbReference type="NCBI Taxonomy" id="147047"/>
    <lineage>
        <taxon>Bacteria</taxon>
        <taxon>Pseudomonadati</taxon>
        <taxon>Thermodesulfobacteriota</taxon>
        <taxon>Desulfovibrionia</taxon>
        <taxon>Desulfovibrionales</taxon>
        <taxon>Desulfovibrionaceae</taxon>
        <taxon>Humidesulfovibrio</taxon>
    </lineage>
</organism>
<comment type="pathway">
    <text evidence="3 4">Cofactor biosynthesis; coenzyme A biosynthesis; CoA from (R)-pantothenate: step 3/5.</text>
</comment>
<evidence type="ECO:0000256" key="3">
    <source>
        <dbReference type="HAMAP-Rule" id="MF_02225"/>
    </source>
</evidence>
<keyword evidence="3 4" id="KW-0436">Ligase</keyword>
<dbReference type="SUPFAM" id="SSF102645">
    <property type="entry name" value="CoaB-like"/>
    <property type="match status" value="1"/>
</dbReference>
<dbReference type="GO" id="GO:0003735">
    <property type="term" value="F:structural constituent of ribosome"/>
    <property type="evidence" value="ECO:0007669"/>
    <property type="project" value="InterPro"/>
</dbReference>
<comment type="similarity">
    <text evidence="3 4">In the N-terminal section; belongs to the HFCD (homo-oligomeric flavin containing Cys decarboxylase) superfamily.</text>
</comment>
<keyword evidence="2 3" id="KW-0456">Lyase</keyword>
<dbReference type="AlphaFoldDB" id="A0A238ZUB4"/>
<comment type="catalytic activity">
    <reaction evidence="3 4">
        <text>N-[(R)-4-phosphopantothenoyl]-L-cysteine + H(+) = (R)-4'-phosphopantetheine + CO2</text>
        <dbReference type="Rhea" id="RHEA:16793"/>
        <dbReference type="ChEBI" id="CHEBI:15378"/>
        <dbReference type="ChEBI" id="CHEBI:16526"/>
        <dbReference type="ChEBI" id="CHEBI:59458"/>
        <dbReference type="ChEBI" id="CHEBI:61723"/>
        <dbReference type="EC" id="4.1.1.36"/>
    </reaction>
</comment>
<dbReference type="InterPro" id="IPR036551">
    <property type="entry name" value="Flavin_trans-like"/>
</dbReference>
<dbReference type="EC" id="4.1.1.36" evidence="3"/>
<dbReference type="InterPro" id="IPR018130">
    <property type="entry name" value="Ribosomal_uS2_CS"/>
</dbReference>
<feature type="binding site" evidence="3">
    <location>
        <position position="355"/>
    </location>
    <ligand>
        <name>CTP</name>
        <dbReference type="ChEBI" id="CHEBI:37563"/>
    </ligand>
</feature>
<dbReference type="PANTHER" id="PTHR14359:SF6">
    <property type="entry name" value="PHOSPHOPANTOTHENOYLCYSTEINE DECARBOXYLASE"/>
    <property type="match status" value="1"/>
</dbReference>
<name>A0A238ZUB4_9BACT</name>
<comment type="similarity">
    <text evidence="3 4">In the C-terminal section; belongs to the PPC synthetase family.</text>
</comment>
<dbReference type="GO" id="GO:0046872">
    <property type="term" value="F:metal ion binding"/>
    <property type="evidence" value="ECO:0007669"/>
    <property type="project" value="UniProtKB-KW"/>
</dbReference>
<dbReference type="OrthoDB" id="9802554at2"/>
<keyword evidence="1 3" id="KW-0210">Decarboxylase</keyword>
<evidence type="ECO:0000313" key="7">
    <source>
        <dbReference type="EMBL" id="SNR86819.1"/>
    </source>
</evidence>
<dbReference type="GO" id="GO:0015941">
    <property type="term" value="P:pantothenate catabolic process"/>
    <property type="evidence" value="ECO:0007669"/>
    <property type="project" value="InterPro"/>
</dbReference>
<dbReference type="NCBIfam" id="TIGR00521">
    <property type="entry name" value="coaBC_dfp"/>
    <property type="match status" value="1"/>
</dbReference>
<comment type="function">
    <text evidence="3">Catalyzes two sequential steps in the biosynthesis of coenzyme A. In the first step cysteine is conjugated to 4'-phosphopantothenate to form 4-phosphopantothenoylcysteine. In the second step the latter compound is decarboxylated to form 4'-phosphopantotheine.</text>
</comment>
<dbReference type="Pfam" id="PF04127">
    <property type="entry name" value="DFP"/>
    <property type="match status" value="1"/>
</dbReference>
<dbReference type="PROSITE" id="PS00962">
    <property type="entry name" value="RIBOSOMAL_S2_1"/>
    <property type="match status" value="1"/>
</dbReference>
<reference evidence="7 8" key="1">
    <citation type="submission" date="2017-06" db="EMBL/GenBank/DDBJ databases">
        <authorList>
            <person name="Kim H.J."/>
            <person name="Triplett B.A."/>
        </authorList>
    </citation>
    <scope>NUCLEOTIDE SEQUENCE [LARGE SCALE GENOMIC DNA]</scope>
    <source>
        <strain evidence="7 8">DSM 13116</strain>
    </source>
</reference>
<dbReference type="Proteomes" id="UP000198324">
    <property type="component" value="Unassembled WGS sequence"/>
</dbReference>
<dbReference type="UniPathway" id="UPA00241">
    <property type="reaction ID" value="UER00353"/>
</dbReference>
<dbReference type="EMBL" id="FZOC01000003">
    <property type="protein sequence ID" value="SNR86819.1"/>
    <property type="molecule type" value="Genomic_DNA"/>
</dbReference>
<comment type="function">
    <text evidence="4">Catalyzes two steps in the biosynthesis of coenzyme A. In the first step cysteine is conjugated to 4'-phosphopantothenate to form 4-phosphopantothenoylcysteine, in the latter compound is decarboxylated to form 4'-phosphopantotheine.</text>
</comment>
<feature type="binding site" evidence="3">
    <location>
        <position position="351"/>
    </location>
    <ligand>
        <name>CTP</name>
        <dbReference type="ChEBI" id="CHEBI:37563"/>
    </ligand>
</feature>
<keyword evidence="3" id="KW-0511">Multifunctional enzyme</keyword>
<gene>
    <name evidence="3" type="primary">coaBC</name>
    <name evidence="7" type="ORF">SAMN04488503_1605</name>
</gene>
<feature type="domain" description="DNA/pantothenate metabolism flavoprotein C-terminal" evidence="6">
    <location>
        <begin position="194"/>
        <end position="408"/>
    </location>
</feature>
<feature type="binding site" evidence="3">
    <location>
        <position position="287"/>
    </location>
    <ligand>
        <name>CTP</name>
        <dbReference type="ChEBI" id="CHEBI:37563"/>
    </ligand>
</feature>
<dbReference type="RefSeq" id="WP_089273537.1">
    <property type="nucleotide sequence ID" value="NZ_FZOC01000003.1"/>
</dbReference>
<dbReference type="GO" id="GO:0004632">
    <property type="term" value="F:phosphopantothenate--cysteine ligase activity"/>
    <property type="evidence" value="ECO:0007669"/>
    <property type="project" value="UniProtKB-UniRule"/>
</dbReference>
<dbReference type="GO" id="GO:0010181">
    <property type="term" value="F:FMN binding"/>
    <property type="evidence" value="ECO:0007669"/>
    <property type="project" value="UniProtKB-UniRule"/>
</dbReference>
<evidence type="ECO:0000256" key="1">
    <source>
        <dbReference type="ARBA" id="ARBA00022793"/>
    </source>
</evidence>
<proteinExistence type="inferred from homology"/>
<dbReference type="GO" id="GO:0071513">
    <property type="term" value="C:phosphopantothenoylcysteine decarboxylase complex"/>
    <property type="evidence" value="ECO:0007669"/>
    <property type="project" value="TreeGrafter"/>
</dbReference>
<accession>A0A238ZUB4</accession>
<comment type="cofactor">
    <cofactor evidence="3">
        <name>Mg(2+)</name>
        <dbReference type="ChEBI" id="CHEBI:18420"/>
    </cofactor>
</comment>
<keyword evidence="3" id="KW-0460">Magnesium</keyword>
<protein>
    <recommendedName>
        <fullName evidence="3">Coenzyme A biosynthesis bifunctional protein CoaBC</fullName>
    </recommendedName>
    <alternativeName>
        <fullName evidence="3">DNA/pantothenate metabolism flavoprotein</fullName>
    </alternativeName>
    <alternativeName>
        <fullName evidence="3">Phosphopantothenoylcysteine synthetase/decarboxylase</fullName>
        <shortName evidence="3">PPCS-PPCDC</shortName>
    </alternativeName>
    <domain>
        <recommendedName>
            <fullName evidence="3">Phosphopantothenoylcysteine decarboxylase</fullName>
            <shortName evidence="3">PPC decarboxylase</shortName>
            <shortName evidence="3">PPC-DC</shortName>
            <ecNumber evidence="3">4.1.1.36</ecNumber>
        </recommendedName>
        <alternativeName>
            <fullName evidence="3">CoaC</fullName>
        </alternativeName>
    </domain>
    <domain>
        <recommendedName>
            <fullName evidence="3">Phosphopantothenate--cysteine ligase</fullName>
            <ecNumber evidence="3">6.3.2.5</ecNumber>
        </recommendedName>
        <alternativeName>
            <fullName evidence="3">CoaB</fullName>
        </alternativeName>
        <alternativeName>
            <fullName evidence="3">Phosphopantothenoylcysteine synthetase</fullName>
            <shortName evidence="3">PPC synthetase</shortName>
            <shortName evidence="3">PPC-S</shortName>
        </alternativeName>
    </domain>
</protein>
<keyword evidence="3" id="KW-0479">Metal-binding</keyword>
<dbReference type="GO" id="GO:0006412">
    <property type="term" value="P:translation"/>
    <property type="evidence" value="ECO:0007669"/>
    <property type="project" value="InterPro"/>
</dbReference>
<dbReference type="SUPFAM" id="SSF52507">
    <property type="entry name" value="Homo-oligomeric flavin-containing Cys decarboxylases, HFCD"/>
    <property type="match status" value="1"/>
</dbReference>
<dbReference type="InterPro" id="IPR003382">
    <property type="entry name" value="Flavoprotein"/>
</dbReference>
<dbReference type="HAMAP" id="MF_02225">
    <property type="entry name" value="CoaBC"/>
    <property type="match status" value="1"/>
</dbReference>
<feature type="region of interest" description="Phosphopantothenoylcysteine decarboxylase" evidence="3">
    <location>
        <begin position="1"/>
        <end position="198"/>
    </location>
</feature>
<evidence type="ECO:0000313" key="8">
    <source>
        <dbReference type="Proteomes" id="UP000198324"/>
    </source>
</evidence>